<evidence type="ECO:0000313" key="2">
    <source>
        <dbReference type="EMBL" id="MDS1115494.1"/>
    </source>
</evidence>
<evidence type="ECO:0000313" key="3">
    <source>
        <dbReference type="Proteomes" id="UP001265083"/>
    </source>
</evidence>
<organism evidence="2 3">
    <name type="scientific">Gordonia westfalica</name>
    <dbReference type="NCBI Taxonomy" id="158898"/>
    <lineage>
        <taxon>Bacteria</taxon>
        <taxon>Bacillati</taxon>
        <taxon>Actinomycetota</taxon>
        <taxon>Actinomycetes</taxon>
        <taxon>Mycobacteriales</taxon>
        <taxon>Gordoniaceae</taxon>
        <taxon>Gordonia</taxon>
    </lineage>
</organism>
<dbReference type="EMBL" id="JAVLUS010000014">
    <property type="protein sequence ID" value="MDS1115494.1"/>
    <property type="molecule type" value="Genomic_DNA"/>
</dbReference>
<evidence type="ECO:0000259" key="1">
    <source>
        <dbReference type="Pfam" id="PF19974"/>
    </source>
</evidence>
<dbReference type="Pfam" id="PF19974">
    <property type="entry name" value="TCAD9"/>
    <property type="match status" value="1"/>
</dbReference>
<dbReference type="InterPro" id="IPR011009">
    <property type="entry name" value="Kinase-like_dom_sf"/>
</dbReference>
<comment type="caution">
    <text evidence="2">The sequence shown here is derived from an EMBL/GenBank/DDBJ whole genome shotgun (WGS) entry which is preliminary data.</text>
</comment>
<keyword evidence="3" id="KW-1185">Reference proteome</keyword>
<name>A0ABU2GVJ0_9ACTN</name>
<reference evidence="2 3" key="1">
    <citation type="submission" date="2023-08" db="EMBL/GenBank/DDBJ databases">
        <title>Bioegradation of LLDPE and BLDPE plastic by marine bacteria from coast plastic debris.</title>
        <authorList>
            <person name="Rong Z."/>
        </authorList>
    </citation>
    <scope>NUCLEOTIDE SEQUENCE [LARGE SCALE GENOMIC DNA]</scope>
    <source>
        <strain evidence="2 3">Z-2</strain>
    </source>
</reference>
<protein>
    <submittedName>
        <fullName evidence="2">Phosphotransferase</fullName>
    </submittedName>
</protein>
<proteinExistence type="predicted"/>
<dbReference type="InterPro" id="IPR045544">
    <property type="entry name" value="TCAD9"/>
</dbReference>
<dbReference type="SUPFAM" id="SSF56112">
    <property type="entry name" value="Protein kinase-like (PK-like)"/>
    <property type="match status" value="2"/>
</dbReference>
<dbReference type="Proteomes" id="UP001265083">
    <property type="component" value="Unassembled WGS sequence"/>
</dbReference>
<sequence>MEDALRSRVATVWPAIGFTGTVPSKIIPVIVPLSRLGAEQGMSTSSVFIGYFVDEADVWLPSRPLIVKIGRSDLLRRELASGEDWPTSLLDGTQGAFAVPFHVYEAETDTVLVAPFSGYNILEKSRERHRWSLEIRDIWSILHDGEADNSKDQIESDLFRVIHELYGTMQIVHTRGRKHCEREQFVYEDEYRWYMRGLDDPSSTNCRFSDELFGVGSETSMFGETWVNPRIVLEAIKKREFTGAVGAVHGDLHPKNVVLDRRGQVRVIDFGWATSRGHIVRDFVLMEINLRAMTSRSQVPLDQILAASRVLNENDFQSNADLNMVIEKDARLQLVRDAIRKPLQENGYVDNWLDEYLIPLFIVSYGLIKHLDRARCQQALLGLVLTTANAVFQGIAS</sequence>
<feature type="domain" description="Ternary complex associated" evidence="1">
    <location>
        <begin position="227"/>
        <end position="364"/>
    </location>
</feature>
<dbReference type="Gene3D" id="1.10.510.10">
    <property type="entry name" value="Transferase(Phosphotransferase) domain 1"/>
    <property type="match status" value="1"/>
</dbReference>
<dbReference type="RefSeq" id="WP_310951447.1">
    <property type="nucleotide sequence ID" value="NZ_JAVLUS010000014.1"/>
</dbReference>
<accession>A0ABU2GVJ0</accession>
<gene>
    <name evidence="2" type="ORF">RD149_17200</name>
</gene>